<feature type="transmembrane region" description="Helical" evidence="1">
    <location>
        <begin position="66"/>
        <end position="84"/>
    </location>
</feature>
<gene>
    <name evidence="2" type="ORF">WUBG_10428</name>
</gene>
<keyword evidence="1" id="KW-0472">Membrane</keyword>
<proteinExistence type="predicted"/>
<sequence length="104" mass="12027">MMMADVVGEKNFVIDISTPETLERDFYAWLYVSLTIFFISLKNSSCLFLLQYYALFLYQYLVCKPIFYVIYLTFTALCPVLSLPSRPILSSPVPVPSYPVSFRP</sequence>
<evidence type="ECO:0000313" key="3">
    <source>
        <dbReference type="Proteomes" id="UP000004810"/>
    </source>
</evidence>
<keyword evidence="1" id="KW-0812">Transmembrane</keyword>
<keyword evidence="1" id="KW-1133">Transmembrane helix</keyword>
<feature type="transmembrane region" description="Helical" evidence="1">
    <location>
        <begin position="28"/>
        <end position="54"/>
    </location>
</feature>
<name>J9ETU8_WUCBA</name>
<protein>
    <submittedName>
        <fullName evidence="2">Uncharacterized protein</fullName>
    </submittedName>
</protein>
<accession>J9ETU8</accession>
<dbReference type="AlphaFoldDB" id="J9ETU8"/>
<comment type="caution">
    <text evidence="2">The sequence shown here is derived from an EMBL/GenBank/DDBJ whole genome shotgun (WGS) entry which is preliminary data.</text>
</comment>
<reference evidence="3" key="1">
    <citation type="submission" date="2012-08" db="EMBL/GenBank/DDBJ databases">
        <title>The Genome Sequence of Wuchereria bancrofti.</title>
        <authorList>
            <person name="Nutman T.B."/>
            <person name="Fink D.L."/>
            <person name="Russ C."/>
            <person name="Young S."/>
            <person name="Zeng Q."/>
            <person name="Koehrsen M."/>
            <person name="Alvarado L."/>
            <person name="Berlin A."/>
            <person name="Chapman S.B."/>
            <person name="Chen Z."/>
            <person name="Freedman E."/>
            <person name="Gellesch M."/>
            <person name="Goldberg J."/>
            <person name="Griggs A."/>
            <person name="Gujja S."/>
            <person name="Heilman E.R."/>
            <person name="Heiman D."/>
            <person name="Hepburn T."/>
            <person name="Howarth C."/>
            <person name="Jen D."/>
            <person name="Larson L."/>
            <person name="Lewis B."/>
            <person name="Mehta T."/>
            <person name="Park D."/>
            <person name="Pearson M."/>
            <person name="Roberts A."/>
            <person name="Saif S."/>
            <person name="Shea T."/>
            <person name="Shenoy N."/>
            <person name="Sisk P."/>
            <person name="Stolte C."/>
            <person name="Sykes S."/>
            <person name="Walk T."/>
            <person name="White J."/>
            <person name="Yandava C."/>
            <person name="Haas B."/>
            <person name="Henn M.R."/>
            <person name="Nusbaum C."/>
            <person name="Birren B."/>
        </authorList>
    </citation>
    <scope>NUCLEOTIDE SEQUENCE [LARGE SCALE GENOMIC DNA]</scope>
    <source>
        <strain evidence="3">NA</strain>
    </source>
</reference>
<dbReference type="EMBL" id="ADBV01006304">
    <property type="protein sequence ID" value="EJW78664.1"/>
    <property type="molecule type" value="Genomic_DNA"/>
</dbReference>
<evidence type="ECO:0000313" key="2">
    <source>
        <dbReference type="EMBL" id="EJW78664.1"/>
    </source>
</evidence>
<organism evidence="2 3">
    <name type="scientific">Wuchereria bancrofti</name>
    <dbReference type="NCBI Taxonomy" id="6293"/>
    <lineage>
        <taxon>Eukaryota</taxon>
        <taxon>Metazoa</taxon>
        <taxon>Ecdysozoa</taxon>
        <taxon>Nematoda</taxon>
        <taxon>Chromadorea</taxon>
        <taxon>Rhabditida</taxon>
        <taxon>Spirurina</taxon>
        <taxon>Spiruromorpha</taxon>
        <taxon>Filarioidea</taxon>
        <taxon>Onchocercidae</taxon>
        <taxon>Wuchereria</taxon>
    </lineage>
</organism>
<evidence type="ECO:0000256" key="1">
    <source>
        <dbReference type="SAM" id="Phobius"/>
    </source>
</evidence>
<dbReference type="Proteomes" id="UP000004810">
    <property type="component" value="Unassembled WGS sequence"/>
</dbReference>
<feature type="non-terminal residue" evidence="2">
    <location>
        <position position="104"/>
    </location>
</feature>